<dbReference type="Gene3D" id="3.30.30.40">
    <property type="match status" value="1"/>
</dbReference>
<keyword evidence="2" id="KW-0808">Transferase</keyword>
<dbReference type="OrthoDB" id="3742129at2"/>
<dbReference type="AlphaFoldDB" id="A0LVF6"/>
<evidence type="ECO:0000313" key="3">
    <source>
        <dbReference type="Proteomes" id="UP000008221"/>
    </source>
</evidence>
<dbReference type="eggNOG" id="COG1788">
    <property type="taxonomic scope" value="Bacteria"/>
</dbReference>
<dbReference type="SMART" id="SM00882">
    <property type="entry name" value="CoA_trans"/>
    <property type="match status" value="1"/>
</dbReference>
<name>A0LVF6_ACIC1</name>
<dbReference type="InterPro" id="IPR037171">
    <property type="entry name" value="NagB/RpiA_transferase-like"/>
</dbReference>
<organism evidence="2 3">
    <name type="scientific">Acidothermus cellulolyticus (strain ATCC 43068 / DSM 8971 / 11B)</name>
    <dbReference type="NCBI Taxonomy" id="351607"/>
    <lineage>
        <taxon>Bacteria</taxon>
        <taxon>Bacillati</taxon>
        <taxon>Actinomycetota</taxon>
        <taxon>Actinomycetes</taxon>
        <taxon>Acidothermales</taxon>
        <taxon>Acidothermaceae</taxon>
        <taxon>Acidothermus</taxon>
    </lineage>
</organism>
<sequence>MSASVDFRSVRWELEATDRRMLDKRMSATQAMELVHDGDHVAIGGTLYSRTPMALVFALLKTRRRHLTISRPLTCYEAELFYAAGMADRVITSWIGIGLKWGLPQIMRHYVETGQAVYEEWSHLGIGLRYKAGAMGVPFLPALTMLGSDIARTVELREVDCPYTGQRLAALPALNPDVALIHAHRSDIYGNVQVDGYRHMDVDMARAARRVIVSVEQIVSSDEIRALPTTTILPHFAVDAIVEAPFGAYPSECYGLYHADLRHFDEYVNLVKAKGPDGAREYIAEHVDQHDDFAGFLASLPPGTLDDLVAAAKRLAP</sequence>
<accession>A0LVF6</accession>
<dbReference type="SUPFAM" id="SSF100950">
    <property type="entry name" value="NagB/RpiA/CoA transferase-like"/>
    <property type="match status" value="1"/>
</dbReference>
<evidence type="ECO:0000256" key="1">
    <source>
        <dbReference type="ARBA" id="ARBA00007047"/>
    </source>
</evidence>
<reference evidence="2 3" key="1">
    <citation type="journal article" date="2009" name="Genome Res.">
        <title>Complete genome of the cellulolytic thermophile Acidothermus cellulolyticus 11B provides insights into its ecophysiological and evolutionary adaptations.</title>
        <authorList>
            <person name="Barabote R.D."/>
            <person name="Xie G."/>
            <person name="Leu D.H."/>
            <person name="Normand P."/>
            <person name="Necsulea A."/>
            <person name="Daubin V."/>
            <person name="Medigue C."/>
            <person name="Adney W.S."/>
            <person name="Xu X.C."/>
            <person name="Lapidus A."/>
            <person name="Parales R.E."/>
            <person name="Detter C."/>
            <person name="Pujic P."/>
            <person name="Bruce D."/>
            <person name="Lavire C."/>
            <person name="Challacombe J.F."/>
            <person name="Brettin T.S."/>
            <person name="Berry A.M."/>
        </authorList>
    </citation>
    <scope>NUCLEOTIDE SEQUENCE [LARGE SCALE GENOMIC DNA]</scope>
    <source>
        <strain evidence="3">ATCC 43068 / DSM 8971 / 11B</strain>
    </source>
</reference>
<protein>
    <submittedName>
        <fullName evidence="2">Glutaconate CoA-transferase</fullName>
        <ecNumber evidence="2">2.8.3.12</ecNumber>
    </submittedName>
</protein>
<dbReference type="EMBL" id="CP000481">
    <property type="protein sequence ID" value="ABK53416.1"/>
    <property type="molecule type" value="Genomic_DNA"/>
</dbReference>
<dbReference type="InterPro" id="IPR004165">
    <property type="entry name" value="CoA_trans_fam_I"/>
</dbReference>
<dbReference type="STRING" id="351607.Acel_1644"/>
<keyword evidence="3" id="KW-1185">Reference proteome</keyword>
<dbReference type="Pfam" id="PF01144">
    <property type="entry name" value="CoA_trans"/>
    <property type="match status" value="1"/>
</dbReference>
<dbReference type="HOGENOM" id="CLU_049557_0_0_11"/>
<dbReference type="KEGG" id="ace:Acel_1644"/>
<comment type="similarity">
    <text evidence="1">Belongs to the 3-oxoacid CoA-transferase subunit B family.</text>
</comment>
<dbReference type="Proteomes" id="UP000008221">
    <property type="component" value="Chromosome"/>
</dbReference>
<dbReference type="InParanoid" id="A0LVF6"/>
<dbReference type="PANTHER" id="PTHR43293">
    <property type="entry name" value="ACETATE COA-TRANSFERASE YDIF"/>
    <property type="match status" value="1"/>
</dbReference>
<dbReference type="EC" id="2.8.3.12" evidence="2"/>
<dbReference type="GO" id="GO:0018730">
    <property type="term" value="F:glutaconate CoA-transferase activity"/>
    <property type="evidence" value="ECO:0007669"/>
    <property type="project" value="UniProtKB-EC"/>
</dbReference>
<gene>
    <name evidence="2" type="ordered locus">Acel_1644</name>
</gene>
<evidence type="ECO:0000313" key="2">
    <source>
        <dbReference type="EMBL" id="ABK53416.1"/>
    </source>
</evidence>
<proteinExistence type="inferred from homology"/>
<dbReference type="PANTHER" id="PTHR43293:SF3">
    <property type="entry name" value="CHOLESTEROL RING-CLEAVING HYDROLASE IPDB SUBUNIT"/>
    <property type="match status" value="1"/>
</dbReference>
<dbReference type="Gene3D" id="3.40.1080.10">
    <property type="entry name" value="Glutaconate Coenzyme A-transferase"/>
    <property type="match status" value="1"/>
</dbReference>